<dbReference type="PANTHER" id="PTHR34512:SF30">
    <property type="entry name" value="OUTER MEMBRANE PROTEIN ASSEMBLY FACTOR BAMB"/>
    <property type="match status" value="1"/>
</dbReference>
<keyword evidence="1" id="KW-0732">Signal</keyword>
<dbReference type="Pfam" id="PF13360">
    <property type="entry name" value="PQQ_2"/>
    <property type="match status" value="2"/>
</dbReference>
<dbReference type="AlphaFoldDB" id="A0A225E4H2"/>
<feature type="signal peptide" evidence="1">
    <location>
        <begin position="1"/>
        <end position="24"/>
    </location>
</feature>
<dbReference type="EMBL" id="NIDE01000003">
    <property type="protein sequence ID" value="OWK44389.1"/>
    <property type="molecule type" value="Genomic_DNA"/>
</dbReference>
<reference evidence="4" key="1">
    <citation type="submission" date="2017-06" db="EMBL/GenBank/DDBJ databases">
        <title>Genome analysis of Fimbriiglobus ruber SP5, the first member of the order Planctomycetales with confirmed chitinolytic capability.</title>
        <authorList>
            <person name="Ravin N.V."/>
            <person name="Rakitin A.L."/>
            <person name="Ivanova A.A."/>
            <person name="Beletsky A.V."/>
            <person name="Kulichevskaya I.S."/>
            <person name="Mardanov A.V."/>
            <person name="Dedysh S.N."/>
        </authorList>
    </citation>
    <scope>NUCLEOTIDE SEQUENCE [LARGE SCALE GENOMIC DNA]</scope>
    <source>
        <strain evidence="4">SP5</strain>
    </source>
</reference>
<dbReference type="InterPro" id="IPR018391">
    <property type="entry name" value="PQQ_b-propeller_rpt"/>
</dbReference>
<name>A0A225E4H2_9BACT</name>
<dbReference type="InterPro" id="IPR015943">
    <property type="entry name" value="WD40/YVTN_repeat-like_dom_sf"/>
</dbReference>
<protein>
    <submittedName>
        <fullName evidence="3">Cell surface protein</fullName>
    </submittedName>
</protein>
<dbReference type="OrthoDB" id="256225at2"/>
<dbReference type="PANTHER" id="PTHR34512">
    <property type="entry name" value="CELL SURFACE PROTEIN"/>
    <property type="match status" value="1"/>
</dbReference>
<evidence type="ECO:0000313" key="3">
    <source>
        <dbReference type="EMBL" id="OWK44389.1"/>
    </source>
</evidence>
<dbReference type="RefSeq" id="WP_088253669.1">
    <property type="nucleotide sequence ID" value="NZ_NIDE01000003.1"/>
</dbReference>
<dbReference type="InterPro" id="IPR011047">
    <property type="entry name" value="Quinoprotein_ADH-like_sf"/>
</dbReference>
<feature type="chain" id="PRO_5012985473" evidence="1">
    <location>
        <begin position="25"/>
        <end position="372"/>
    </location>
</feature>
<accession>A0A225E4H2</accession>
<evidence type="ECO:0000259" key="2">
    <source>
        <dbReference type="Pfam" id="PF13360"/>
    </source>
</evidence>
<gene>
    <name evidence="3" type="ORF">FRUB_02321</name>
</gene>
<evidence type="ECO:0000313" key="4">
    <source>
        <dbReference type="Proteomes" id="UP000214646"/>
    </source>
</evidence>
<evidence type="ECO:0000256" key="1">
    <source>
        <dbReference type="SAM" id="SignalP"/>
    </source>
</evidence>
<dbReference type="Gene3D" id="2.130.10.10">
    <property type="entry name" value="YVTN repeat-like/Quinoprotein amine dehydrogenase"/>
    <property type="match status" value="2"/>
</dbReference>
<dbReference type="InterPro" id="IPR002372">
    <property type="entry name" value="PQQ_rpt_dom"/>
</dbReference>
<dbReference type="SUPFAM" id="SSF50998">
    <property type="entry name" value="Quinoprotein alcohol dehydrogenase-like"/>
    <property type="match status" value="1"/>
</dbReference>
<dbReference type="SMART" id="SM00564">
    <property type="entry name" value="PQQ"/>
    <property type="match status" value="7"/>
</dbReference>
<keyword evidence="4" id="KW-1185">Reference proteome</keyword>
<feature type="domain" description="Pyrrolo-quinoline quinone repeat" evidence="2">
    <location>
        <begin position="49"/>
        <end position="177"/>
    </location>
</feature>
<comment type="caution">
    <text evidence="3">The sequence shown here is derived from an EMBL/GenBank/DDBJ whole genome shotgun (WGS) entry which is preliminary data.</text>
</comment>
<sequence length="372" mass="39325">MRACKCFALTCAVLALPLAALVPAADWPVSRGDALMTGTSQVKLPDQLAERWVFKCKDSVEAAPAIDNGVAYVASMDKHLYAIDLTSGKEKWRASLGHMKAPPAVRGGRVYVGTIENQFYAVDAATGKVVWTFETGGEIDAGANFYKDTIIFGCHDSSLYCLTADGKKAWDLKIDGPINAASAVVGDRTFATGCSDGALHVVDATNGKDLGTIDLGGQTVGTAAVSGDLVVLGMMTNQVVAADWKTLKKAWEFEPKRRQQPFYASAAVTEKLVVAGSRDKKVYALDRATGKEVWNFVTEGSVDAAPVVVGNRVYVGCLSDMGEFYVLDLNTGKRVQEISLEGAVTGSVGVGPDCIVVGTEKGAVHCLGTKAK</sequence>
<feature type="domain" description="Pyrrolo-quinoline quinone repeat" evidence="2">
    <location>
        <begin position="264"/>
        <end position="334"/>
    </location>
</feature>
<proteinExistence type="predicted"/>
<dbReference type="Proteomes" id="UP000214646">
    <property type="component" value="Unassembled WGS sequence"/>
</dbReference>
<organism evidence="3 4">
    <name type="scientific">Fimbriiglobus ruber</name>
    <dbReference type="NCBI Taxonomy" id="1908690"/>
    <lineage>
        <taxon>Bacteria</taxon>
        <taxon>Pseudomonadati</taxon>
        <taxon>Planctomycetota</taxon>
        <taxon>Planctomycetia</taxon>
        <taxon>Gemmatales</taxon>
        <taxon>Gemmataceae</taxon>
        <taxon>Fimbriiglobus</taxon>
    </lineage>
</organism>